<dbReference type="Gene3D" id="1.10.630.10">
    <property type="entry name" value="Cytochrome P450"/>
    <property type="match status" value="1"/>
</dbReference>
<evidence type="ECO:0000313" key="3">
    <source>
        <dbReference type="Proteomes" id="UP001301958"/>
    </source>
</evidence>
<accession>A0AAN6YLC8</accession>
<comment type="caution">
    <text evidence="2">The sequence shown here is derived from an EMBL/GenBank/DDBJ whole genome shotgun (WGS) entry which is preliminary data.</text>
</comment>
<dbReference type="InterPro" id="IPR036396">
    <property type="entry name" value="Cyt_P450_sf"/>
</dbReference>
<keyword evidence="3" id="KW-1185">Reference proteome</keyword>
<organism evidence="2 3">
    <name type="scientific">Podospora fimiseda</name>
    <dbReference type="NCBI Taxonomy" id="252190"/>
    <lineage>
        <taxon>Eukaryota</taxon>
        <taxon>Fungi</taxon>
        <taxon>Dikarya</taxon>
        <taxon>Ascomycota</taxon>
        <taxon>Pezizomycotina</taxon>
        <taxon>Sordariomycetes</taxon>
        <taxon>Sordariomycetidae</taxon>
        <taxon>Sordariales</taxon>
        <taxon>Podosporaceae</taxon>
        <taxon>Podospora</taxon>
    </lineage>
</organism>
<protein>
    <submittedName>
        <fullName evidence="2">Uncharacterized protein</fullName>
    </submittedName>
</protein>
<dbReference type="Proteomes" id="UP001301958">
    <property type="component" value="Unassembled WGS sequence"/>
</dbReference>
<dbReference type="SUPFAM" id="SSF48264">
    <property type="entry name" value="Cytochrome P450"/>
    <property type="match status" value="1"/>
</dbReference>
<dbReference type="GO" id="GO:0005506">
    <property type="term" value="F:iron ion binding"/>
    <property type="evidence" value="ECO:0007669"/>
    <property type="project" value="InterPro"/>
</dbReference>
<dbReference type="GO" id="GO:0016705">
    <property type="term" value="F:oxidoreductase activity, acting on paired donors, with incorporation or reduction of molecular oxygen"/>
    <property type="evidence" value="ECO:0007669"/>
    <property type="project" value="InterPro"/>
</dbReference>
<dbReference type="GO" id="GO:0020037">
    <property type="term" value="F:heme binding"/>
    <property type="evidence" value="ECO:0007669"/>
    <property type="project" value="InterPro"/>
</dbReference>
<evidence type="ECO:0000256" key="1">
    <source>
        <dbReference type="SAM" id="Phobius"/>
    </source>
</evidence>
<reference evidence="2" key="1">
    <citation type="journal article" date="2023" name="Mol. Phylogenet. Evol.">
        <title>Genome-scale phylogeny and comparative genomics of the fungal order Sordariales.</title>
        <authorList>
            <person name="Hensen N."/>
            <person name="Bonometti L."/>
            <person name="Westerberg I."/>
            <person name="Brannstrom I.O."/>
            <person name="Guillou S."/>
            <person name="Cros-Aarteil S."/>
            <person name="Calhoun S."/>
            <person name="Haridas S."/>
            <person name="Kuo A."/>
            <person name="Mondo S."/>
            <person name="Pangilinan J."/>
            <person name="Riley R."/>
            <person name="LaButti K."/>
            <person name="Andreopoulos B."/>
            <person name="Lipzen A."/>
            <person name="Chen C."/>
            <person name="Yan M."/>
            <person name="Daum C."/>
            <person name="Ng V."/>
            <person name="Clum A."/>
            <person name="Steindorff A."/>
            <person name="Ohm R.A."/>
            <person name="Martin F."/>
            <person name="Silar P."/>
            <person name="Natvig D.O."/>
            <person name="Lalanne C."/>
            <person name="Gautier V."/>
            <person name="Ament-Velasquez S.L."/>
            <person name="Kruys A."/>
            <person name="Hutchinson M.I."/>
            <person name="Powell A.J."/>
            <person name="Barry K."/>
            <person name="Miller A.N."/>
            <person name="Grigoriev I.V."/>
            <person name="Debuchy R."/>
            <person name="Gladieux P."/>
            <person name="Hiltunen Thoren M."/>
            <person name="Johannesson H."/>
        </authorList>
    </citation>
    <scope>NUCLEOTIDE SEQUENCE</scope>
    <source>
        <strain evidence="2">CBS 990.96</strain>
    </source>
</reference>
<keyword evidence="1" id="KW-0472">Membrane</keyword>
<gene>
    <name evidence="2" type="ORF">QBC38DRAFT_138513</name>
</gene>
<dbReference type="GO" id="GO:0004497">
    <property type="term" value="F:monooxygenase activity"/>
    <property type="evidence" value="ECO:0007669"/>
    <property type="project" value="InterPro"/>
</dbReference>
<sequence>MQNMRSIYFLRKELSLGFSEASLRGQEEVLQRYIRVLVEKVREDCDGGEKKLNMTELFNFTTFDIAGELVFGSTQKQPPFRCLENGKYHPFIKMLFSSIRAFVVFASFAYLGQSWIVQLLFKLIASKCGGSKDSTTTREMMLKGMIGKNHNGGLLEGLIARKKRVEVDF</sequence>
<dbReference type="EMBL" id="MU865569">
    <property type="protein sequence ID" value="KAK4221234.1"/>
    <property type="molecule type" value="Genomic_DNA"/>
</dbReference>
<reference evidence="2" key="2">
    <citation type="submission" date="2023-05" db="EMBL/GenBank/DDBJ databases">
        <authorList>
            <consortium name="Lawrence Berkeley National Laboratory"/>
            <person name="Steindorff A."/>
            <person name="Hensen N."/>
            <person name="Bonometti L."/>
            <person name="Westerberg I."/>
            <person name="Brannstrom I.O."/>
            <person name="Guillou S."/>
            <person name="Cros-Aarteil S."/>
            <person name="Calhoun S."/>
            <person name="Haridas S."/>
            <person name="Kuo A."/>
            <person name="Mondo S."/>
            <person name="Pangilinan J."/>
            <person name="Riley R."/>
            <person name="Labutti K."/>
            <person name="Andreopoulos B."/>
            <person name="Lipzen A."/>
            <person name="Chen C."/>
            <person name="Yanf M."/>
            <person name="Daum C."/>
            <person name="Ng V."/>
            <person name="Clum A."/>
            <person name="Ohm R."/>
            <person name="Martin F."/>
            <person name="Silar P."/>
            <person name="Natvig D."/>
            <person name="Lalanne C."/>
            <person name="Gautier V."/>
            <person name="Ament-Velasquez S.L."/>
            <person name="Kruys A."/>
            <person name="Hutchinson M.I."/>
            <person name="Powell A.J."/>
            <person name="Barry K."/>
            <person name="Miller A.N."/>
            <person name="Grigoriev I.V."/>
            <person name="Debuchy R."/>
            <person name="Gladieux P."/>
            <person name="Thoren M.H."/>
            <person name="Johannesson H."/>
        </authorList>
    </citation>
    <scope>NUCLEOTIDE SEQUENCE</scope>
    <source>
        <strain evidence="2">CBS 990.96</strain>
    </source>
</reference>
<feature type="transmembrane region" description="Helical" evidence="1">
    <location>
        <begin position="101"/>
        <end position="121"/>
    </location>
</feature>
<dbReference type="AlphaFoldDB" id="A0AAN6YLC8"/>
<proteinExistence type="predicted"/>
<keyword evidence="1" id="KW-1133">Transmembrane helix</keyword>
<name>A0AAN6YLC8_9PEZI</name>
<evidence type="ECO:0000313" key="2">
    <source>
        <dbReference type="EMBL" id="KAK4221234.1"/>
    </source>
</evidence>
<keyword evidence="1" id="KW-0812">Transmembrane</keyword>